<dbReference type="EMBL" id="JAHQIW010004965">
    <property type="protein sequence ID" value="KAJ1364397.1"/>
    <property type="molecule type" value="Genomic_DNA"/>
</dbReference>
<keyword evidence="2" id="KW-1185">Reference proteome</keyword>
<reference evidence="1" key="1">
    <citation type="submission" date="2021-06" db="EMBL/GenBank/DDBJ databases">
        <title>Parelaphostrongylus tenuis whole genome reference sequence.</title>
        <authorList>
            <person name="Garwood T.J."/>
            <person name="Larsen P.A."/>
            <person name="Fountain-Jones N.M."/>
            <person name="Garbe J.R."/>
            <person name="Macchietto M.G."/>
            <person name="Kania S.A."/>
            <person name="Gerhold R.W."/>
            <person name="Richards J.E."/>
            <person name="Wolf T.M."/>
        </authorList>
    </citation>
    <scope>NUCLEOTIDE SEQUENCE</scope>
    <source>
        <strain evidence="1">MNPRO001-30</strain>
        <tissue evidence="1">Meninges</tissue>
    </source>
</reference>
<dbReference type="PANTHER" id="PTHR21523">
    <property type="match status" value="1"/>
</dbReference>
<evidence type="ECO:0000313" key="1">
    <source>
        <dbReference type="EMBL" id="KAJ1364397.1"/>
    </source>
</evidence>
<dbReference type="Pfam" id="PF04870">
    <property type="entry name" value="Moulting_cycle"/>
    <property type="match status" value="1"/>
</dbReference>
<proteinExistence type="predicted"/>
<organism evidence="1 2">
    <name type="scientific">Parelaphostrongylus tenuis</name>
    <name type="common">Meningeal worm</name>
    <dbReference type="NCBI Taxonomy" id="148309"/>
    <lineage>
        <taxon>Eukaryota</taxon>
        <taxon>Metazoa</taxon>
        <taxon>Ecdysozoa</taxon>
        <taxon>Nematoda</taxon>
        <taxon>Chromadorea</taxon>
        <taxon>Rhabditida</taxon>
        <taxon>Rhabditina</taxon>
        <taxon>Rhabditomorpha</taxon>
        <taxon>Strongyloidea</taxon>
        <taxon>Metastrongylidae</taxon>
        <taxon>Parelaphostrongylus</taxon>
    </lineage>
</organism>
<protein>
    <submittedName>
        <fullName evidence="1">Uncharacterized protein</fullName>
    </submittedName>
</protein>
<evidence type="ECO:0000313" key="2">
    <source>
        <dbReference type="Proteomes" id="UP001196413"/>
    </source>
</evidence>
<dbReference type="InterPro" id="IPR006954">
    <property type="entry name" value="Mlt-10-like"/>
</dbReference>
<comment type="caution">
    <text evidence="1">The sequence shown here is derived from an EMBL/GenBank/DDBJ whole genome shotgun (WGS) entry which is preliminary data.</text>
</comment>
<dbReference type="AlphaFoldDB" id="A0AAD5MTL3"/>
<dbReference type="PANTHER" id="PTHR21523:SF37">
    <property type="entry name" value="MLT-TEN (MLT-10) RELATED"/>
    <property type="match status" value="1"/>
</dbReference>
<name>A0AAD5MTL3_PARTN</name>
<accession>A0AAD5MTL3</accession>
<dbReference type="Proteomes" id="UP001196413">
    <property type="component" value="Unassembled WGS sequence"/>
</dbReference>
<sequence length="238" mass="26975">MNKKTTTRTSDCGAFGSNQMVLKKSSVENMEMEDMEMSLTKKIAAHKRSEMRVPRKLLRDSVKLFLAITGKNVTKFDKKTLKLASPRLLSVVPEQDDDDLFNILSPSLFSLHEDGDEAEKSMSLPHLLKQLPNNDYEALLDFIIEASGVTETVDKTEKQLKEGVNGNEMLGKDGVPLHLNKKNVSELFGRTEELKIETFEKLDKSYTSNQVRSIHLLVPAVKFTWAIAYSKHSRVFRN</sequence>
<gene>
    <name evidence="1" type="ORF">KIN20_024487</name>
</gene>